<keyword evidence="2" id="KW-1185">Reference proteome</keyword>
<comment type="caution">
    <text evidence="1">The sequence shown here is derived from an EMBL/GenBank/DDBJ whole genome shotgun (WGS) entry which is preliminary data.</text>
</comment>
<dbReference type="Proteomes" id="UP000054783">
    <property type="component" value="Unassembled WGS sequence"/>
</dbReference>
<dbReference type="EMBL" id="JYDQ01000099">
    <property type="protein sequence ID" value="KRY15238.1"/>
    <property type="molecule type" value="Genomic_DNA"/>
</dbReference>
<sequence length="77" mass="9047">MLIWFSAESNQSNSVQKVQYWAMWLKLFFICLGQRHRRERCRKRRSNHFWNALLTGEAVSAGKTCTKQAAPATRCNQ</sequence>
<reference evidence="1 2" key="1">
    <citation type="submission" date="2015-01" db="EMBL/GenBank/DDBJ databases">
        <title>Evolution of Trichinella species and genotypes.</title>
        <authorList>
            <person name="Korhonen P.K."/>
            <person name="Edoardo P."/>
            <person name="Giuseppe L.R."/>
            <person name="Gasser R.B."/>
        </authorList>
    </citation>
    <scope>NUCLEOTIDE SEQUENCE [LARGE SCALE GENOMIC DNA]</scope>
    <source>
        <strain evidence="1">ISS2496</strain>
    </source>
</reference>
<evidence type="ECO:0000313" key="2">
    <source>
        <dbReference type="Proteomes" id="UP000054783"/>
    </source>
</evidence>
<accession>A0A0V0ZRD3</accession>
<protein>
    <submittedName>
        <fullName evidence="1">Uncharacterized protein</fullName>
    </submittedName>
</protein>
<dbReference type="AlphaFoldDB" id="A0A0V0ZRD3"/>
<evidence type="ECO:0000313" key="1">
    <source>
        <dbReference type="EMBL" id="KRY15238.1"/>
    </source>
</evidence>
<name>A0A0V0ZRD3_9BILA</name>
<gene>
    <name evidence="1" type="ORF">T12_15235</name>
</gene>
<proteinExistence type="predicted"/>
<organism evidence="1 2">
    <name type="scientific">Trichinella patagoniensis</name>
    <dbReference type="NCBI Taxonomy" id="990121"/>
    <lineage>
        <taxon>Eukaryota</taxon>
        <taxon>Metazoa</taxon>
        <taxon>Ecdysozoa</taxon>
        <taxon>Nematoda</taxon>
        <taxon>Enoplea</taxon>
        <taxon>Dorylaimia</taxon>
        <taxon>Trichinellida</taxon>
        <taxon>Trichinellidae</taxon>
        <taxon>Trichinella</taxon>
    </lineage>
</organism>